<evidence type="ECO:0000256" key="4">
    <source>
        <dbReference type="ARBA" id="ARBA00022729"/>
    </source>
</evidence>
<dbReference type="SUPFAM" id="SSF53850">
    <property type="entry name" value="Periplasmic binding protein-like II"/>
    <property type="match status" value="1"/>
</dbReference>
<keyword evidence="2" id="KW-0134">Cell wall</keyword>
<feature type="signal peptide" evidence="8">
    <location>
        <begin position="1"/>
        <end position="23"/>
    </location>
</feature>
<evidence type="ECO:0000259" key="10">
    <source>
        <dbReference type="Pfam" id="PF00746"/>
    </source>
</evidence>
<sequence length="598" mass="66996">MRKLISLIIITLFVFSSAGNSFAKSEVESLKIGILSDESTLNPYTYQTGYPGLDLVSLLYDTLLQLDKDNKPVPWLVKEYKVSDNGLEYSFKLNDNIKWHDGEMLTSDDVKFTVDYFIKYPKSRFTNPLKNVASLTVENETDFTMILSKPDPNFLIQPLADVPILPEHIWSKISTPDSETNAIGSGPYILSEHKADQYYKMTANKEYFKEAPPIQEIIFPIIKDTTALYNALKSGEIDAISSNISPELVSQFESNPSLKISRGAGFSTTLFQLNSEKYPMTEKPFRQAIDLAIDKKSLVDIVLLGFAEVGSPGFIHPSSPSYNSEVKTSFDPEKAKQILDEAGFKDNNGDGFREDQKGNEINFTTLVHSNNPIRIRVAELISEAINEIGIKNSVKAMEDTTIISLMWPDYDVSKGRNFDMGVFGWSNTMQLFPDRIVELFYSDPAIGAVNIGGYKNKEFDALSDQLRTTFDETERQELINDLQLMVADEAPIITLYYQEIVNAYNPGKYDGFVFQTGKGIINKLSFVSGERSEDAAGNNSNSGGESKSSDEKTSNDRNSVKENNNGILIFGVLIVIAAIVFFLLKRKKKSNDKDDFDF</sequence>
<name>A0ABY9VBB5_9BACI</name>
<feature type="region of interest" description="Disordered" evidence="6">
    <location>
        <begin position="532"/>
        <end position="558"/>
    </location>
</feature>
<evidence type="ECO:0000313" key="11">
    <source>
        <dbReference type="EMBL" id="WNF20903.1"/>
    </source>
</evidence>
<organism evidence="11 12">
    <name type="scientific">Mesobacillus jeotgali</name>
    <dbReference type="NCBI Taxonomy" id="129985"/>
    <lineage>
        <taxon>Bacteria</taxon>
        <taxon>Bacillati</taxon>
        <taxon>Bacillota</taxon>
        <taxon>Bacilli</taxon>
        <taxon>Bacillales</taxon>
        <taxon>Bacillaceae</taxon>
        <taxon>Mesobacillus</taxon>
    </lineage>
</organism>
<reference evidence="11 12" key="1">
    <citation type="submission" date="2023-09" db="EMBL/GenBank/DDBJ databases">
        <title>Microbial mechanism of fulvic acid promoting antimony reduction mineralization in rice fields.</title>
        <authorList>
            <person name="Chen G."/>
            <person name="Lan J."/>
        </authorList>
    </citation>
    <scope>NUCLEOTIDE SEQUENCE [LARGE SCALE GENOMIC DNA]</scope>
    <source>
        <strain evidence="11 12">PS1</strain>
    </source>
</reference>
<dbReference type="RefSeq" id="WP_311070423.1">
    <property type="nucleotide sequence ID" value="NZ_CP134494.1"/>
</dbReference>
<evidence type="ECO:0000256" key="7">
    <source>
        <dbReference type="SAM" id="Phobius"/>
    </source>
</evidence>
<gene>
    <name evidence="11" type="ORF">RH061_11870</name>
</gene>
<dbReference type="PANTHER" id="PTHR30290">
    <property type="entry name" value="PERIPLASMIC BINDING COMPONENT OF ABC TRANSPORTER"/>
    <property type="match status" value="1"/>
</dbReference>
<dbReference type="Pfam" id="PF00496">
    <property type="entry name" value="SBP_bac_5"/>
    <property type="match status" value="1"/>
</dbReference>
<accession>A0ABY9VBB5</accession>
<keyword evidence="12" id="KW-1185">Reference proteome</keyword>
<dbReference type="Gene3D" id="3.10.105.10">
    <property type="entry name" value="Dipeptide-binding Protein, Domain 3"/>
    <property type="match status" value="1"/>
</dbReference>
<dbReference type="InterPro" id="IPR039424">
    <property type="entry name" value="SBP_5"/>
</dbReference>
<keyword evidence="7" id="KW-0812">Transmembrane</keyword>
<proteinExistence type="predicted"/>
<feature type="compositionally biased region" description="Low complexity" evidence="6">
    <location>
        <begin position="535"/>
        <end position="546"/>
    </location>
</feature>
<dbReference type="Proteomes" id="UP001303324">
    <property type="component" value="Chromosome"/>
</dbReference>
<evidence type="ECO:0000256" key="3">
    <source>
        <dbReference type="ARBA" id="ARBA00022525"/>
    </source>
</evidence>
<keyword evidence="5" id="KW-0572">Peptidoglycan-anchor</keyword>
<evidence type="ECO:0000256" key="2">
    <source>
        <dbReference type="ARBA" id="ARBA00022512"/>
    </source>
</evidence>
<dbReference type="InterPro" id="IPR000914">
    <property type="entry name" value="SBP_5_dom"/>
</dbReference>
<feature type="transmembrane region" description="Helical" evidence="7">
    <location>
        <begin position="566"/>
        <end position="584"/>
    </location>
</feature>
<evidence type="ECO:0000256" key="5">
    <source>
        <dbReference type="ARBA" id="ARBA00023088"/>
    </source>
</evidence>
<feature type="compositionally biased region" description="Basic and acidic residues" evidence="6">
    <location>
        <begin position="547"/>
        <end position="558"/>
    </location>
</feature>
<evidence type="ECO:0000313" key="12">
    <source>
        <dbReference type="Proteomes" id="UP001303324"/>
    </source>
</evidence>
<dbReference type="Gene3D" id="3.90.76.10">
    <property type="entry name" value="Dipeptide-binding Protein, Domain 1"/>
    <property type="match status" value="1"/>
</dbReference>
<feature type="domain" description="Solute-binding protein family 5" evidence="9">
    <location>
        <begin position="71"/>
        <end position="442"/>
    </location>
</feature>
<protein>
    <submittedName>
        <fullName evidence="11">ABC transporter substrate-binding protein</fullName>
    </submittedName>
</protein>
<keyword evidence="4 8" id="KW-0732">Signal</keyword>
<dbReference type="InterPro" id="IPR019931">
    <property type="entry name" value="LPXTG_anchor"/>
</dbReference>
<dbReference type="Pfam" id="PF00746">
    <property type="entry name" value="Gram_pos_anchor"/>
    <property type="match status" value="1"/>
</dbReference>
<evidence type="ECO:0000256" key="6">
    <source>
        <dbReference type="SAM" id="MobiDB-lite"/>
    </source>
</evidence>
<feature type="chain" id="PRO_5045898535" evidence="8">
    <location>
        <begin position="24"/>
        <end position="598"/>
    </location>
</feature>
<dbReference type="PANTHER" id="PTHR30290:SF64">
    <property type="entry name" value="ABC TRANSPORTER PERIPLASMIC BINDING PROTEIN"/>
    <property type="match status" value="1"/>
</dbReference>
<keyword evidence="7" id="KW-0472">Membrane</keyword>
<evidence type="ECO:0000256" key="8">
    <source>
        <dbReference type="SAM" id="SignalP"/>
    </source>
</evidence>
<dbReference type="Gene3D" id="3.40.190.10">
    <property type="entry name" value="Periplasmic binding protein-like II"/>
    <property type="match status" value="1"/>
</dbReference>
<evidence type="ECO:0000256" key="1">
    <source>
        <dbReference type="ARBA" id="ARBA00004168"/>
    </source>
</evidence>
<dbReference type="NCBIfam" id="TIGR01167">
    <property type="entry name" value="LPXTG_anchor"/>
    <property type="match status" value="1"/>
</dbReference>
<evidence type="ECO:0000259" key="9">
    <source>
        <dbReference type="Pfam" id="PF00496"/>
    </source>
</evidence>
<keyword evidence="7" id="KW-1133">Transmembrane helix</keyword>
<keyword evidence="3" id="KW-0964">Secreted</keyword>
<dbReference type="EMBL" id="CP134494">
    <property type="protein sequence ID" value="WNF20903.1"/>
    <property type="molecule type" value="Genomic_DNA"/>
</dbReference>
<feature type="domain" description="Gram-positive cocci surface proteins LPxTG" evidence="10">
    <location>
        <begin position="562"/>
        <end position="589"/>
    </location>
</feature>
<dbReference type="CDD" id="cd00995">
    <property type="entry name" value="PBP2_NikA_DppA_OppA_like"/>
    <property type="match status" value="1"/>
</dbReference>
<comment type="subcellular location">
    <subcellularLocation>
        <location evidence="1">Secreted</location>
        <location evidence="1">Cell wall</location>
        <topology evidence="1">Peptidoglycan-anchor</topology>
    </subcellularLocation>
</comment>